<reference evidence="1 2" key="1">
    <citation type="journal article" date="2022" name="Nat. Genet.">
        <title>Improved pea reference genome and pan-genome highlight genomic features and evolutionary characteristics.</title>
        <authorList>
            <person name="Yang T."/>
            <person name="Liu R."/>
            <person name="Luo Y."/>
            <person name="Hu S."/>
            <person name="Wang D."/>
            <person name="Wang C."/>
            <person name="Pandey M.K."/>
            <person name="Ge S."/>
            <person name="Xu Q."/>
            <person name="Li N."/>
            <person name="Li G."/>
            <person name="Huang Y."/>
            <person name="Saxena R.K."/>
            <person name="Ji Y."/>
            <person name="Li M."/>
            <person name="Yan X."/>
            <person name="He Y."/>
            <person name="Liu Y."/>
            <person name="Wang X."/>
            <person name="Xiang C."/>
            <person name="Varshney R.K."/>
            <person name="Ding H."/>
            <person name="Gao S."/>
            <person name="Zong X."/>
        </authorList>
    </citation>
    <scope>NUCLEOTIDE SEQUENCE [LARGE SCALE GENOMIC DNA]</scope>
    <source>
        <strain evidence="1 2">cv. Zhongwan 6</strain>
    </source>
</reference>
<dbReference type="Pfam" id="PF00227">
    <property type="entry name" value="Proteasome"/>
    <property type="match status" value="1"/>
</dbReference>
<dbReference type="Proteomes" id="UP001058974">
    <property type="component" value="Chromosome 5"/>
</dbReference>
<dbReference type="InterPro" id="IPR029055">
    <property type="entry name" value="Ntn_hydrolases_N"/>
</dbReference>
<dbReference type="SUPFAM" id="SSF56235">
    <property type="entry name" value="N-terminal nucleophile aminohydrolases (Ntn hydrolases)"/>
    <property type="match status" value="1"/>
</dbReference>
<dbReference type="GO" id="GO:0051603">
    <property type="term" value="P:proteolysis involved in protein catabolic process"/>
    <property type="evidence" value="ECO:0007669"/>
    <property type="project" value="InterPro"/>
</dbReference>
<dbReference type="InterPro" id="IPR036249">
    <property type="entry name" value="Thioredoxin-like_sf"/>
</dbReference>
<dbReference type="InterPro" id="IPR001353">
    <property type="entry name" value="Proteasome_sua/b"/>
</dbReference>
<dbReference type="CDD" id="cd02947">
    <property type="entry name" value="TRX_family"/>
    <property type="match status" value="1"/>
</dbReference>
<proteinExistence type="predicted"/>
<comment type="caution">
    <text evidence="1">The sequence shown here is derived from an EMBL/GenBank/DDBJ whole genome shotgun (WGS) entry which is preliminary data.</text>
</comment>
<keyword evidence="2" id="KW-1185">Reference proteome</keyword>
<sequence>MTTLLPGGEVEQASGLEQFRTTLSSLGCSAIHVGAVSNMKCRQILPFLDILCSKYPSVNFFKGDIHESATVATDENVRGSNRRIYIVHRHSGTTIAGLAADSKQIMVGAKSEANNYDSVYDDPISIKKLGDVTCRLGFIEVAKIIYGVRDEAKDKDFELKMS</sequence>
<dbReference type="PANTHER" id="PTHR46050:SF3">
    <property type="entry name" value="TPR REPEAT-CONTAINING THIOREDOXIN TTL1"/>
    <property type="match status" value="1"/>
</dbReference>
<dbReference type="Gene3D" id="3.60.20.10">
    <property type="entry name" value="Glutamine Phosphoribosylpyrophosphate, subunit 1, domain 1"/>
    <property type="match status" value="1"/>
</dbReference>
<gene>
    <name evidence="1" type="ORF">KIW84_055483</name>
</gene>
<dbReference type="GO" id="GO:0005737">
    <property type="term" value="C:cytoplasm"/>
    <property type="evidence" value="ECO:0007669"/>
    <property type="project" value="TreeGrafter"/>
</dbReference>
<accession>A0A9D4WWY6</accession>
<dbReference type="PANTHER" id="PTHR46050">
    <property type="entry name" value="TPR REPEAT-CONTAINING THIOREDOXIN"/>
    <property type="match status" value="1"/>
</dbReference>
<dbReference type="SUPFAM" id="SSF52833">
    <property type="entry name" value="Thioredoxin-like"/>
    <property type="match status" value="1"/>
</dbReference>
<evidence type="ECO:0000313" key="1">
    <source>
        <dbReference type="EMBL" id="KAI5410021.1"/>
    </source>
</evidence>
<dbReference type="GO" id="GO:0005839">
    <property type="term" value="C:proteasome core complex"/>
    <property type="evidence" value="ECO:0007669"/>
    <property type="project" value="InterPro"/>
</dbReference>
<evidence type="ECO:0000313" key="2">
    <source>
        <dbReference type="Proteomes" id="UP001058974"/>
    </source>
</evidence>
<protein>
    <submittedName>
        <fullName evidence="1">Uncharacterized protein</fullName>
    </submittedName>
</protein>
<dbReference type="AlphaFoldDB" id="A0A9D4WWY6"/>
<organism evidence="1 2">
    <name type="scientific">Pisum sativum</name>
    <name type="common">Garden pea</name>
    <name type="synonym">Lathyrus oleraceus</name>
    <dbReference type="NCBI Taxonomy" id="3888"/>
    <lineage>
        <taxon>Eukaryota</taxon>
        <taxon>Viridiplantae</taxon>
        <taxon>Streptophyta</taxon>
        <taxon>Embryophyta</taxon>
        <taxon>Tracheophyta</taxon>
        <taxon>Spermatophyta</taxon>
        <taxon>Magnoliopsida</taxon>
        <taxon>eudicotyledons</taxon>
        <taxon>Gunneridae</taxon>
        <taxon>Pentapetalae</taxon>
        <taxon>rosids</taxon>
        <taxon>fabids</taxon>
        <taxon>Fabales</taxon>
        <taxon>Fabaceae</taxon>
        <taxon>Papilionoideae</taxon>
        <taxon>50 kb inversion clade</taxon>
        <taxon>NPAAA clade</taxon>
        <taxon>Hologalegina</taxon>
        <taxon>IRL clade</taxon>
        <taxon>Fabeae</taxon>
        <taxon>Lathyrus</taxon>
    </lineage>
</organism>
<dbReference type="InterPro" id="IPR044534">
    <property type="entry name" value="TTL1-4"/>
</dbReference>
<dbReference type="Gramene" id="Psat05G0548300-T1">
    <property type="protein sequence ID" value="KAI5410021.1"/>
    <property type="gene ID" value="KIW84_055483"/>
</dbReference>
<dbReference type="EMBL" id="JAMSHJ010000005">
    <property type="protein sequence ID" value="KAI5410021.1"/>
    <property type="molecule type" value="Genomic_DNA"/>
</dbReference>
<name>A0A9D4WWY6_PEA</name>